<dbReference type="PROSITE" id="PS51257">
    <property type="entry name" value="PROKAR_LIPOPROTEIN"/>
    <property type="match status" value="1"/>
</dbReference>
<keyword evidence="2" id="KW-0378">Hydrolase</keyword>
<comment type="caution">
    <text evidence="4">The sequence shown here is derived from an EMBL/GenBank/DDBJ whole genome shotgun (WGS) entry which is preliminary data.</text>
</comment>
<dbReference type="Gene3D" id="3.30.1120.10">
    <property type="match status" value="1"/>
</dbReference>
<sequence>MKKLNIIILFSIILLTSCYSKQKKTERENPPNLVIFFPDQWRAHAMGFMNQDPVITPNLDKLASEGIVFTNAVANYPVCSPMRAMLMTGKYPFENGVINNCMEYEGQPIYQENMELKQEEICWSDILKQKGYNLGYIGKWHLSKPKKPYIDCLNNNDKEGNKWNEWTPPNNRHGFDYWYAYNTYDYHMNPLYWSTDAKRNEFHYVDRWSPIEEADKAIKYLENKDNNYRDSSKPFALVVAMNPPHDDGVGDYKAYPKKYQKYYKDKTYTELANRPNAKLKNGEWSDWVTGHMKDYFTMVTGVDDQIGKILETLKQQKLDKNTIVLVVSDHGELMGSHNKRGKDLPYEEAMRIPLIIKYPEKLSPRKEDLMLSIPDIYPTLMGLMGFENDIPQAVSGTNFTNYLFKGEGEIPQSQLYIWVGERTNTGLRGVRTKRYTFVVNNNPPIHIPDSLLLFDNHKDPYQMKNIAYQNPKLVDSLKTVLSDWLIRTNDPYKLN</sequence>
<accession>A0AAE3JNA7</accession>
<dbReference type="GO" id="GO:0004065">
    <property type="term" value="F:arylsulfatase activity"/>
    <property type="evidence" value="ECO:0007669"/>
    <property type="project" value="TreeGrafter"/>
</dbReference>
<dbReference type="InterPro" id="IPR050738">
    <property type="entry name" value="Sulfatase"/>
</dbReference>
<evidence type="ECO:0000313" key="5">
    <source>
        <dbReference type="Proteomes" id="UP001199795"/>
    </source>
</evidence>
<keyword evidence="5" id="KW-1185">Reference proteome</keyword>
<proteinExistence type="inferred from homology"/>
<dbReference type="PANTHER" id="PTHR42693">
    <property type="entry name" value="ARYLSULFATASE FAMILY MEMBER"/>
    <property type="match status" value="1"/>
</dbReference>
<dbReference type="Pfam" id="PF00884">
    <property type="entry name" value="Sulfatase"/>
    <property type="match status" value="1"/>
</dbReference>
<dbReference type="Proteomes" id="UP001199795">
    <property type="component" value="Unassembled WGS sequence"/>
</dbReference>
<gene>
    <name evidence="4" type="ORF">L3X37_01655</name>
</gene>
<reference evidence="4" key="1">
    <citation type="submission" date="2022-01" db="EMBL/GenBank/DDBJ databases">
        <title>Draft genome sequence of Sabulilitoribacter arenilitoris KCTC 52401.</title>
        <authorList>
            <person name="Oh J.-S."/>
        </authorList>
    </citation>
    <scope>NUCLEOTIDE SEQUENCE</scope>
    <source>
        <strain evidence="4">HMF6543</strain>
    </source>
</reference>
<dbReference type="AlphaFoldDB" id="A0AAE3JNA7"/>
<name>A0AAE3JNA7_9FLAO</name>
<organism evidence="4 5">
    <name type="scientific">Wocania arenilitoris</name>
    <dbReference type="NCBI Taxonomy" id="2044858"/>
    <lineage>
        <taxon>Bacteria</taxon>
        <taxon>Pseudomonadati</taxon>
        <taxon>Bacteroidota</taxon>
        <taxon>Flavobacteriia</taxon>
        <taxon>Flavobacteriales</taxon>
        <taxon>Flavobacteriaceae</taxon>
        <taxon>Wocania</taxon>
    </lineage>
</organism>
<dbReference type="PANTHER" id="PTHR42693:SF53">
    <property type="entry name" value="ENDO-4-O-SULFATASE"/>
    <property type="match status" value="1"/>
</dbReference>
<dbReference type="CDD" id="cd16034">
    <property type="entry name" value="sulfatase_like"/>
    <property type="match status" value="1"/>
</dbReference>
<dbReference type="RefSeq" id="WP_237238434.1">
    <property type="nucleotide sequence ID" value="NZ_JAKKDU010000002.1"/>
</dbReference>
<dbReference type="Gene3D" id="3.40.720.10">
    <property type="entry name" value="Alkaline Phosphatase, subunit A"/>
    <property type="match status" value="1"/>
</dbReference>
<evidence type="ECO:0000256" key="2">
    <source>
        <dbReference type="ARBA" id="ARBA00022801"/>
    </source>
</evidence>
<evidence type="ECO:0000259" key="3">
    <source>
        <dbReference type="Pfam" id="PF00884"/>
    </source>
</evidence>
<evidence type="ECO:0000256" key="1">
    <source>
        <dbReference type="ARBA" id="ARBA00008779"/>
    </source>
</evidence>
<protein>
    <submittedName>
        <fullName evidence="4">Sulfatase</fullName>
    </submittedName>
</protein>
<dbReference type="InterPro" id="IPR017850">
    <property type="entry name" value="Alkaline_phosphatase_core_sf"/>
</dbReference>
<comment type="similarity">
    <text evidence="1">Belongs to the sulfatase family.</text>
</comment>
<dbReference type="EMBL" id="JAKKDU010000002">
    <property type="protein sequence ID" value="MCF7567070.1"/>
    <property type="molecule type" value="Genomic_DNA"/>
</dbReference>
<evidence type="ECO:0000313" key="4">
    <source>
        <dbReference type="EMBL" id="MCF7567070.1"/>
    </source>
</evidence>
<dbReference type="InterPro" id="IPR000917">
    <property type="entry name" value="Sulfatase_N"/>
</dbReference>
<feature type="domain" description="Sulfatase N-terminal" evidence="3">
    <location>
        <begin position="31"/>
        <end position="385"/>
    </location>
</feature>
<dbReference type="SUPFAM" id="SSF53649">
    <property type="entry name" value="Alkaline phosphatase-like"/>
    <property type="match status" value="1"/>
</dbReference>